<reference evidence="2" key="1">
    <citation type="journal article" date="2019" name="Sci. Rep.">
        <title>Draft genome of Tanacetum cinerariifolium, the natural source of mosquito coil.</title>
        <authorList>
            <person name="Yamashiro T."/>
            <person name="Shiraishi A."/>
            <person name="Satake H."/>
            <person name="Nakayama K."/>
        </authorList>
    </citation>
    <scope>NUCLEOTIDE SEQUENCE</scope>
</reference>
<sequence>MVTRFRVRTNRLTMRLNLHVSSVSHLPKSYRDAFNDPNWQTAMRDEYTALIKNETWTLVPRPPDTNIVCCMWLFCHKYLVDGTLSRFIARLVANGSTQLEGVDVDETFSLVVKPGTIRTVLSLAASRHWSIHQLDVNNSFLHDRVPILLTCNCMLMILFSQLLLKVCCSRAHMDNCNPSRTPIDTESKLGSDGDLVCLYMHNPREPHFSALKQILRADAKYHGVANVGAETCCLRNLLRELHTPWSSATLVYCDNVSAVYLSCKPVQHQRTKYIEIDIHVVCDLVVAGQA</sequence>
<comment type="caution">
    <text evidence="2">The sequence shown here is derived from an EMBL/GenBank/DDBJ whole genome shotgun (WGS) entry which is preliminary data.</text>
</comment>
<accession>A0A6L2JPM5</accession>
<proteinExistence type="predicted"/>
<protein>
    <submittedName>
        <fullName evidence="2">Ribonuclease H-like domain-containing protein</fullName>
    </submittedName>
</protein>
<dbReference type="EMBL" id="BKCJ010001109">
    <property type="protein sequence ID" value="GEU38913.1"/>
    <property type="molecule type" value="Genomic_DNA"/>
</dbReference>
<feature type="domain" description="Reverse transcriptase Ty1/copia-type" evidence="1">
    <location>
        <begin position="53"/>
        <end position="145"/>
    </location>
</feature>
<dbReference type="AlphaFoldDB" id="A0A6L2JPM5"/>
<dbReference type="PANTHER" id="PTHR11439:SF524">
    <property type="entry name" value="RNA-DIRECTED DNA POLYMERASE, PROTEIN KINASE RLK-PELLE-DLSV FAMILY"/>
    <property type="match status" value="1"/>
</dbReference>
<dbReference type="CDD" id="cd09272">
    <property type="entry name" value="RNase_HI_RT_Ty1"/>
    <property type="match status" value="1"/>
</dbReference>
<evidence type="ECO:0000313" key="2">
    <source>
        <dbReference type="EMBL" id="GEU38913.1"/>
    </source>
</evidence>
<evidence type="ECO:0000259" key="1">
    <source>
        <dbReference type="Pfam" id="PF07727"/>
    </source>
</evidence>
<gene>
    <name evidence="2" type="ORF">Tci_010891</name>
</gene>
<dbReference type="PANTHER" id="PTHR11439">
    <property type="entry name" value="GAG-POL-RELATED RETROTRANSPOSON"/>
    <property type="match status" value="1"/>
</dbReference>
<dbReference type="Pfam" id="PF07727">
    <property type="entry name" value="RVT_2"/>
    <property type="match status" value="1"/>
</dbReference>
<name>A0A6L2JPM5_TANCI</name>
<dbReference type="InterPro" id="IPR013103">
    <property type="entry name" value="RVT_2"/>
</dbReference>
<organism evidence="2">
    <name type="scientific">Tanacetum cinerariifolium</name>
    <name type="common">Dalmatian daisy</name>
    <name type="synonym">Chrysanthemum cinerariifolium</name>
    <dbReference type="NCBI Taxonomy" id="118510"/>
    <lineage>
        <taxon>Eukaryota</taxon>
        <taxon>Viridiplantae</taxon>
        <taxon>Streptophyta</taxon>
        <taxon>Embryophyta</taxon>
        <taxon>Tracheophyta</taxon>
        <taxon>Spermatophyta</taxon>
        <taxon>Magnoliopsida</taxon>
        <taxon>eudicotyledons</taxon>
        <taxon>Gunneridae</taxon>
        <taxon>Pentapetalae</taxon>
        <taxon>asterids</taxon>
        <taxon>campanulids</taxon>
        <taxon>Asterales</taxon>
        <taxon>Asteraceae</taxon>
        <taxon>Asteroideae</taxon>
        <taxon>Anthemideae</taxon>
        <taxon>Anthemidinae</taxon>
        <taxon>Tanacetum</taxon>
    </lineage>
</organism>